<evidence type="ECO:0000256" key="10">
    <source>
        <dbReference type="ARBA" id="ARBA00030353"/>
    </source>
</evidence>
<feature type="region of interest" description="Disordered" evidence="12">
    <location>
        <begin position="244"/>
        <end position="275"/>
    </location>
</feature>
<evidence type="ECO:0000313" key="18">
    <source>
        <dbReference type="RefSeq" id="XP_027266655.1"/>
    </source>
</evidence>
<evidence type="ECO:0000313" key="21">
    <source>
        <dbReference type="RefSeq" id="XP_035299352.1"/>
    </source>
</evidence>
<accession>G3HSP8</accession>
<dbReference type="Pfam" id="PF15333">
    <property type="entry name" value="TAF1D"/>
    <property type="match status" value="1"/>
</dbReference>
<dbReference type="RefSeq" id="XP_035314320.1">
    <property type="nucleotide sequence ID" value="XM_035458429.1"/>
</dbReference>
<evidence type="ECO:0000313" key="23">
    <source>
        <dbReference type="RefSeq" id="XP_035299354.1"/>
    </source>
</evidence>
<dbReference type="RefSeq" id="XP_016833093.1">
    <property type="nucleotide sequence ID" value="XM_016977604.3"/>
</dbReference>
<dbReference type="PaxDb" id="10029-XP_007607519.1"/>
<dbReference type="RefSeq" id="XP_035314314.1">
    <property type="nucleotide sequence ID" value="XM_035458423.1"/>
</dbReference>
<keyword evidence="5" id="KW-0238">DNA-binding</keyword>
<dbReference type="GO" id="GO:0005654">
    <property type="term" value="C:nucleoplasm"/>
    <property type="evidence" value="ECO:0007669"/>
    <property type="project" value="TreeGrafter"/>
</dbReference>
<gene>
    <name evidence="16 17 18 19 20 21 22 23 24" type="primary">Taf1d</name>
    <name evidence="13" type="ORF">I79_013882</name>
</gene>
<dbReference type="GO" id="GO:0003677">
    <property type="term" value="F:DNA binding"/>
    <property type="evidence" value="ECO:0007669"/>
    <property type="project" value="UniProtKB-KW"/>
</dbReference>
<dbReference type="RefSeq" id="XP_035314317.1">
    <property type="nucleotide sequence ID" value="XM_035458426.1"/>
</dbReference>
<feature type="compositionally biased region" description="Basic residues" evidence="12">
    <location>
        <begin position="84"/>
        <end position="100"/>
    </location>
</feature>
<proteinExistence type="predicted"/>
<evidence type="ECO:0000313" key="14">
    <source>
        <dbReference type="Proteomes" id="UP000001075"/>
    </source>
</evidence>
<evidence type="ECO:0000256" key="3">
    <source>
        <dbReference type="ARBA" id="ARBA00022553"/>
    </source>
</evidence>
<comment type="subcellular location">
    <subcellularLocation>
        <location evidence="1">Nucleus</location>
    </subcellularLocation>
</comment>
<feature type="region of interest" description="Disordered" evidence="12">
    <location>
        <begin position="84"/>
        <end position="115"/>
    </location>
</feature>
<evidence type="ECO:0000313" key="22">
    <source>
        <dbReference type="RefSeq" id="XP_035299353.1"/>
    </source>
</evidence>
<organism evidence="13 14">
    <name type="scientific">Cricetulus griseus</name>
    <name type="common">Chinese hamster</name>
    <name type="synonym">Cricetulus barabensis griseus</name>
    <dbReference type="NCBI Taxonomy" id="10029"/>
    <lineage>
        <taxon>Eukaryota</taxon>
        <taxon>Metazoa</taxon>
        <taxon>Chordata</taxon>
        <taxon>Craniata</taxon>
        <taxon>Vertebrata</taxon>
        <taxon>Euteleostomi</taxon>
        <taxon>Mammalia</taxon>
        <taxon>Eutheria</taxon>
        <taxon>Euarchontoglires</taxon>
        <taxon>Glires</taxon>
        <taxon>Rodentia</taxon>
        <taxon>Myomorpha</taxon>
        <taxon>Muroidea</taxon>
        <taxon>Cricetidae</taxon>
        <taxon>Cricetinae</taxon>
        <taxon>Cricetulus</taxon>
    </lineage>
</organism>
<keyword evidence="6" id="KW-0804">Transcription</keyword>
<evidence type="ECO:0000256" key="6">
    <source>
        <dbReference type="ARBA" id="ARBA00023163"/>
    </source>
</evidence>
<dbReference type="Proteomes" id="UP001108280">
    <property type="component" value="Chromosome 4"/>
</dbReference>
<feature type="compositionally biased region" description="Basic and acidic residues" evidence="12">
    <location>
        <begin position="244"/>
        <end position="269"/>
    </location>
</feature>
<dbReference type="RefSeq" id="XP_035314311.1">
    <property type="nucleotide sequence ID" value="XM_035458420.1"/>
</dbReference>
<dbReference type="RefSeq" id="XP_035314315.1">
    <property type="nucleotide sequence ID" value="XM_035458424.1"/>
</dbReference>
<dbReference type="OrthoDB" id="9950926at2759"/>
<evidence type="ECO:0000256" key="8">
    <source>
        <dbReference type="ARBA" id="ARBA00025110"/>
    </source>
</evidence>
<dbReference type="RefSeq" id="XP_035299351.1">
    <property type="nucleotide sequence ID" value="XM_035443460.1"/>
</dbReference>
<feature type="region of interest" description="Disordered" evidence="12">
    <location>
        <begin position="194"/>
        <end position="217"/>
    </location>
</feature>
<reference evidence="15" key="3">
    <citation type="journal article" date="2018" name="Biotechnol. Bioeng.">
        <title>A reference genome of the Chinese hamster based on a hybrid assembly strategy.</title>
        <authorList>
            <person name="Rupp O."/>
            <person name="MacDonald M.L."/>
            <person name="Li S."/>
            <person name="Dhiman H."/>
            <person name="Polson S."/>
            <person name="Griep S."/>
            <person name="Heffner K."/>
            <person name="Hernandez I."/>
            <person name="Brinkrolf K."/>
            <person name="Jadhav V."/>
            <person name="Samoudi M."/>
            <person name="Hao H."/>
            <person name="Kingham B."/>
            <person name="Goesmann A."/>
            <person name="Betenbaugh M.J."/>
            <person name="Lewis N.E."/>
            <person name="Borth N."/>
            <person name="Lee K.H."/>
        </authorList>
    </citation>
    <scope>NUCLEOTIDE SEQUENCE [LARGE SCALE GENOMIC DNA]</scope>
    <source>
        <strain evidence="15">17A/GY</strain>
    </source>
</reference>
<dbReference type="GO" id="GO:0005668">
    <property type="term" value="C:RNA polymerase transcription factor SL1 complex"/>
    <property type="evidence" value="ECO:0007669"/>
    <property type="project" value="InterPro"/>
</dbReference>
<dbReference type="RefSeq" id="XP_027266654.1">
    <property type="nucleotide sequence ID" value="XM_027410853.1"/>
</dbReference>
<evidence type="ECO:0000256" key="12">
    <source>
        <dbReference type="SAM" id="MobiDB-lite"/>
    </source>
</evidence>
<reference evidence="14" key="1">
    <citation type="journal article" date="2011" name="Nat. Biotechnol.">
        <title>The genomic sequence of the Chinese hamster ovary (CHO)-K1 cell line.</title>
        <authorList>
            <person name="Xu X."/>
            <person name="Nagarajan H."/>
            <person name="Lewis N.E."/>
            <person name="Pan S."/>
            <person name="Cai Z."/>
            <person name="Liu X."/>
            <person name="Chen W."/>
            <person name="Xie M."/>
            <person name="Wang W."/>
            <person name="Hammond S."/>
            <person name="Andersen M.R."/>
            <person name="Neff N."/>
            <person name="Passarelli B."/>
            <person name="Koh W."/>
            <person name="Fan H.C."/>
            <person name="Wang J."/>
            <person name="Gui Y."/>
            <person name="Lee K.H."/>
            <person name="Betenbaugh M.J."/>
            <person name="Quake S.R."/>
            <person name="Famili I."/>
            <person name="Palsson B.O."/>
            <person name="Wang J."/>
        </authorList>
    </citation>
    <scope>NUCLEOTIDE SEQUENCE [LARGE SCALE GENOMIC DNA]</scope>
    <source>
        <strain evidence="14">CHO K1 cell line</strain>
    </source>
</reference>
<dbReference type="RefSeq" id="XP_027266655.1">
    <property type="nucleotide sequence ID" value="XM_027410854.2"/>
</dbReference>
<keyword evidence="15" id="KW-1185">Reference proteome</keyword>
<dbReference type="OMA" id="RKFVHTP"/>
<dbReference type="GO" id="GO:0006355">
    <property type="term" value="P:regulation of DNA-templated transcription"/>
    <property type="evidence" value="ECO:0007669"/>
    <property type="project" value="InterPro"/>
</dbReference>
<comment type="subunit">
    <text evidence="9">Component of the transcription factor SL1/TIF-IB complex, composed of TBP and at least TAF1A, TAF1B, TAF1C and TAF1D. Interacts with UBTF.</text>
</comment>
<dbReference type="RefSeq" id="XP_027295154.1">
    <property type="nucleotide sequence ID" value="XM_027439353.2"/>
</dbReference>
<protein>
    <recommendedName>
        <fullName evidence="2">TATA box-binding protein-associated factor RNA polymerase I subunit D</fullName>
    </recommendedName>
    <alternativeName>
        <fullName evidence="11">TATA box-binding protein-associated factor 1D</fullName>
    </alternativeName>
    <alternativeName>
        <fullName evidence="10">Transcription initiation factor SL1/TIF-IB subunit D</fullName>
    </alternativeName>
</protein>
<dbReference type="InterPro" id="IPR027976">
    <property type="entry name" value="TAF1D"/>
</dbReference>
<dbReference type="RefSeq" id="XP_035299352.1">
    <property type="nucleotide sequence ID" value="XM_035443461.1"/>
</dbReference>
<reference evidence="13" key="2">
    <citation type="submission" date="2011-08" db="EMBL/GenBank/DDBJ databases">
        <title>The genomic sequence of the Chinese hamster ovary CHO-K1 cell line.</title>
        <authorList>
            <person name="Xu X."/>
            <person name="Nagarajan H."/>
            <person name="Lewis N.E."/>
            <person name="Pan S."/>
            <person name="Cai Z."/>
            <person name="Liu X."/>
            <person name="Chen W."/>
            <person name="Xie M."/>
            <person name="Wang W."/>
            <person name="Hammond S."/>
            <person name="Andersen M.R."/>
            <person name="Neff N."/>
            <person name="Passarelli B."/>
            <person name="Koh W."/>
            <person name="Fan C.H."/>
            <person name="Wang J."/>
            <person name="Gui Y."/>
            <person name="Lee K.H."/>
            <person name="Betenbaugh M.J."/>
            <person name="Quake S.R."/>
            <person name="Famili I."/>
            <person name="Palsson B.O."/>
            <person name="Wang J."/>
        </authorList>
    </citation>
    <scope>NUCLEOTIDE SEQUENCE</scope>
</reference>
<evidence type="ECO:0000256" key="5">
    <source>
        <dbReference type="ARBA" id="ARBA00023125"/>
    </source>
</evidence>
<feature type="region of interest" description="Disordered" evidence="12">
    <location>
        <begin position="1"/>
        <end position="66"/>
    </location>
</feature>
<reference evidence="15" key="4">
    <citation type="journal article" date="2020" name="Biotechnol. Bioeng.">
        <title>Chromosome-scale scaffolds for the Chinese hamster reference genome assembly to facilitate the study of the CHO epigenome.</title>
        <authorList>
            <person name="Hilliard W."/>
            <person name="MacDonald M."/>
            <person name="Lee K.H."/>
        </authorList>
    </citation>
    <scope>NUCLEOTIDE SEQUENCE [LARGE SCALE GENOMIC DNA]</scope>
    <source>
        <strain evidence="15">17A/GY</strain>
    </source>
</reference>
<dbReference type="InParanoid" id="G3HSP8"/>
<dbReference type="RefSeq" id="XP_035314319.1">
    <property type="nucleotide sequence ID" value="XM_035458428.1"/>
</dbReference>
<dbReference type="RefSeq" id="XP_035314318.1">
    <property type="nucleotide sequence ID" value="XM_035458427.1"/>
</dbReference>
<keyword evidence="3" id="KW-0597">Phosphoprotein</keyword>
<dbReference type="RefSeq" id="XP_035299355.1">
    <property type="nucleotide sequence ID" value="XM_035443464.1"/>
</dbReference>
<evidence type="ECO:0000256" key="4">
    <source>
        <dbReference type="ARBA" id="ARBA00023015"/>
    </source>
</evidence>
<dbReference type="STRING" id="10029.G3HSP8"/>
<dbReference type="RefSeq" id="XP_035314316.1">
    <property type="nucleotide sequence ID" value="XM_035458425.1"/>
</dbReference>
<dbReference type="RefSeq" id="XP_035299350.1">
    <property type="nucleotide sequence ID" value="XM_035443459.1"/>
</dbReference>
<evidence type="ECO:0000256" key="1">
    <source>
        <dbReference type="ARBA" id="ARBA00004123"/>
    </source>
</evidence>
<dbReference type="KEGG" id="cge:100753646"/>
<dbReference type="RefSeq" id="XP_035299354.1">
    <property type="nucleotide sequence ID" value="XM_035443463.1"/>
</dbReference>
<dbReference type="RefSeq" id="XP_035299353.1">
    <property type="nucleotide sequence ID" value="XM_035443462.1"/>
</dbReference>
<evidence type="ECO:0000313" key="13">
    <source>
        <dbReference type="EMBL" id="EGW11943.1"/>
    </source>
</evidence>
<dbReference type="RefSeq" id="XP_035314313.1">
    <property type="nucleotide sequence ID" value="XM_035458422.1"/>
</dbReference>
<dbReference type="AlphaFoldDB" id="G3HSP8"/>
<evidence type="ECO:0000256" key="9">
    <source>
        <dbReference type="ARBA" id="ARBA00025940"/>
    </source>
</evidence>
<evidence type="ECO:0000313" key="24">
    <source>
        <dbReference type="RefSeq" id="XP_035299355.1"/>
    </source>
</evidence>
<dbReference type="GeneID" id="100753646"/>
<sequence length="291" mass="33365">MAQSEVTSVDCMTPDRAADIGHQSDDSSDSLFKTQYVLSPTRKQRNPTTKRVTLPANVDTDTSSDSSIEPRLLTLKAIFERFKKKKRKKRKYKPKLRPRGRPPGIKNARNPRRSQIGVKQIKNKGAVFPFLESENGRKPLPWKKILTYEQAVARGFFHHIEKLKYEHHLKECLKQMHAGEDLEKEDFESRRHKYIDDEGGPLSPIEEPLTEDEATNPESECDIKLVEDTCFIISSEFSKRNLEQGTSKKDSAFSKKAKAKDNAHREHGTQRAWNGRAWKGDLHVNIKEGLS</sequence>
<evidence type="ECO:0000313" key="19">
    <source>
        <dbReference type="RefSeq" id="XP_035299350.1"/>
    </source>
</evidence>
<evidence type="ECO:0000313" key="17">
    <source>
        <dbReference type="RefSeq" id="XP_027266654.1"/>
    </source>
</evidence>
<keyword evidence="4" id="KW-0805">Transcription regulation</keyword>
<dbReference type="Proteomes" id="UP000001075">
    <property type="component" value="Unassembled WGS sequence"/>
</dbReference>
<dbReference type="eggNOG" id="ENOG502SQMW">
    <property type="taxonomic scope" value="Eukaryota"/>
</dbReference>
<evidence type="ECO:0000256" key="11">
    <source>
        <dbReference type="ARBA" id="ARBA00032499"/>
    </source>
</evidence>
<dbReference type="RefSeq" id="XP_035314312.1">
    <property type="nucleotide sequence ID" value="XM_035458421.1"/>
</dbReference>
<comment type="function">
    <text evidence="8">Component of the transcription factor SL1/TIF-IB complex, which is involved in the assembly of the PIC (preinitiation complex) during RNA polymerase I-dependent transcription. The rate of PIC formation probably is primarily dependent on the rate of association of SL1/TIF-IB with the rDNA promoter. SL1/TIF-IB is involved in stabilization of nucleolar transcription factor 1/UBTF on rDNA. Formation of SL1/TIF-IB excludes the association of TBP with TFIID subunits.</text>
</comment>
<reference evidence="16 17" key="5">
    <citation type="submission" date="2025-04" db="UniProtKB">
        <authorList>
            <consortium name="RefSeq"/>
        </authorList>
    </citation>
    <scope>IDENTIFICATION</scope>
    <source>
        <strain evidence="16 17">17A/GY</strain>
        <tissue evidence="16 17">Liver</tissue>
    </source>
</reference>
<keyword evidence="7" id="KW-0539">Nucleus</keyword>
<evidence type="ECO:0000256" key="7">
    <source>
        <dbReference type="ARBA" id="ARBA00023242"/>
    </source>
</evidence>
<dbReference type="CTD" id="79101"/>
<dbReference type="RefSeq" id="XP_027266653.1">
    <property type="nucleotide sequence ID" value="XM_027410852.1"/>
</dbReference>
<evidence type="ECO:0000313" key="20">
    <source>
        <dbReference type="RefSeq" id="XP_035299351.1"/>
    </source>
</evidence>
<name>G3HSP8_CRIGR</name>
<dbReference type="EMBL" id="JH000667">
    <property type="protein sequence ID" value="EGW11943.1"/>
    <property type="molecule type" value="Genomic_DNA"/>
</dbReference>
<evidence type="ECO:0000256" key="2">
    <source>
        <dbReference type="ARBA" id="ARBA00018992"/>
    </source>
</evidence>
<feature type="compositionally biased region" description="Basic and acidic residues" evidence="12">
    <location>
        <begin position="16"/>
        <end position="25"/>
    </location>
</feature>
<feature type="compositionally biased region" description="Polar residues" evidence="12">
    <location>
        <begin position="29"/>
        <end position="38"/>
    </location>
</feature>
<dbReference type="RefSeq" id="XP_027295152.1">
    <property type="nucleotide sequence ID" value="XM_027439351.2"/>
</dbReference>
<dbReference type="PANTHER" id="PTHR14562:SF3">
    <property type="entry name" value="TATA BOX-BINDING PROTEIN-ASSOCIATED FACTOR RNA POLYMERASE I SUBUNIT D"/>
    <property type="match status" value="1"/>
</dbReference>
<dbReference type="RefSeq" id="XP_016833092.1">
    <property type="nucleotide sequence ID" value="XM_016977603.2"/>
</dbReference>
<evidence type="ECO:0000313" key="15">
    <source>
        <dbReference type="Proteomes" id="UP001108280"/>
    </source>
</evidence>
<evidence type="ECO:0000313" key="16">
    <source>
        <dbReference type="RefSeq" id="XP_027266653.1"/>
    </source>
</evidence>
<dbReference type="PANTHER" id="PTHR14562">
    <property type="entry name" value="TATA BOX-BINDING PROTEIN ASSOCIATED FACTOR RNA POLYMERASE I SUBUNIT D"/>
    <property type="match status" value="1"/>
</dbReference>